<evidence type="ECO:0000313" key="2">
    <source>
        <dbReference type="EMBL" id="SPD11581.1"/>
    </source>
</evidence>
<reference evidence="2" key="1">
    <citation type="submission" date="2018-02" db="EMBL/GenBank/DDBJ databases">
        <authorList>
            <person name="Cohen D.B."/>
            <person name="Kent A.D."/>
        </authorList>
    </citation>
    <scope>NUCLEOTIDE SEQUENCE</scope>
</reference>
<accession>A0A2N9HIP7</accession>
<protein>
    <submittedName>
        <fullName evidence="2">Uncharacterized protein</fullName>
    </submittedName>
</protein>
<dbReference type="EMBL" id="OIVN01003480">
    <property type="protein sequence ID" value="SPD11581.1"/>
    <property type="molecule type" value="Genomic_DNA"/>
</dbReference>
<sequence>MPKTHLSLSPTDDAGTPANRAPLRWRTALTSSESSKFSGSVVRLKIAPPRRCRRDQPFTSSENPQTRRYLLSFSLTLSLTSPTHCVAADRHLQRQIRGFAIRVQDSSLG</sequence>
<feature type="compositionally biased region" description="Polar residues" evidence="1">
    <location>
        <begin position="1"/>
        <end position="10"/>
    </location>
</feature>
<feature type="region of interest" description="Disordered" evidence="1">
    <location>
        <begin position="1"/>
        <end position="22"/>
    </location>
</feature>
<gene>
    <name evidence="2" type="ORF">FSB_LOCUS39463</name>
</gene>
<name>A0A2N9HIP7_FAGSY</name>
<dbReference type="AlphaFoldDB" id="A0A2N9HIP7"/>
<evidence type="ECO:0000256" key="1">
    <source>
        <dbReference type="SAM" id="MobiDB-lite"/>
    </source>
</evidence>
<organism evidence="2">
    <name type="scientific">Fagus sylvatica</name>
    <name type="common">Beechnut</name>
    <dbReference type="NCBI Taxonomy" id="28930"/>
    <lineage>
        <taxon>Eukaryota</taxon>
        <taxon>Viridiplantae</taxon>
        <taxon>Streptophyta</taxon>
        <taxon>Embryophyta</taxon>
        <taxon>Tracheophyta</taxon>
        <taxon>Spermatophyta</taxon>
        <taxon>Magnoliopsida</taxon>
        <taxon>eudicotyledons</taxon>
        <taxon>Gunneridae</taxon>
        <taxon>Pentapetalae</taxon>
        <taxon>rosids</taxon>
        <taxon>fabids</taxon>
        <taxon>Fagales</taxon>
        <taxon>Fagaceae</taxon>
        <taxon>Fagus</taxon>
    </lineage>
</organism>
<proteinExistence type="predicted"/>